<feature type="transmembrane region" description="Helical" evidence="2">
    <location>
        <begin position="29"/>
        <end position="48"/>
    </location>
</feature>
<keyword evidence="2" id="KW-0472">Membrane</keyword>
<dbReference type="RefSeq" id="WP_100364420.1">
    <property type="nucleotide sequence ID" value="NZ_PGFF01000001.1"/>
</dbReference>
<dbReference type="AlphaFoldDB" id="A0A2M9CJY8"/>
<dbReference type="InterPro" id="IPR021449">
    <property type="entry name" value="DUF3099"/>
</dbReference>
<comment type="caution">
    <text evidence="3">The sequence shown here is derived from an EMBL/GenBank/DDBJ whole genome shotgun (WGS) entry which is preliminary data.</text>
</comment>
<dbReference type="OrthoDB" id="4229919at2"/>
<evidence type="ECO:0000313" key="3">
    <source>
        <dbReference type="EMBL" id="PJJ72204.1"/>
    </source>
</evidence>
<keyword evidence="2" id="KW-0812">Transmembrane</keyword>
<evidence type="ECO:0008006" key="5">
    <source>
        <dbReference type="Google" id="ProtNLM"/>
    </source>
</evidence>
<protein>
    <recommendedName>
        <fullName evidence="5">DUF3099 family protein</fullName>
    </recommendedName>
</protein>
<sequence>MNHPADITSLPESPVEERRRRMIRYSVTMLIRLICLAACFFVEGWWLLLPASGAVVLPYIAVVLANAGDGSAPRRVTRPGSIVRSRPEDRP</sequence>
<reference evidence="3 4" key="1">
    <citation type="submission" date="2017-11" db="EMBL/GenBank/DDBJ databases">
        <title>Genomic Encyclopedia of Archaeal and Bacterial Type Strains, Phase II (KMG-II): From Individual Species to Whole Genera.</title>
        <authorList>
            <person name="Goeker M."/>
        </authorList>
    </citation>
    <scope>NUCLEOTIDE SEQUENCE [LARGE SCALE GENOMIC DNA]</scope>
    <source>
        <strain evidence="3 4">DSM 27393</strain>
    </source>
</reference>
<name>A0A2M9CJY8_9MICO</name>
<accession>A0A2M9CJY8</accession>
<evidence type="ECO:0000313" key="4">
    <source>
        <dbReference type="Proteomes" id="UP000228758"/>
    </source>
</evidence>
<dbReference type="Pfam" id="PF11298">
    <property type="entry name" value="DUF3099"/>
    <property type="match status" value="1"/>
</dbReference>
<evidence type="ECO:0000256" key="2">
    <source>
        <dbReference type="SAM" id="Phobius"/>
    </source>
</evidence>
<gene>
    <name evidence="3" type="ORF">CLV46_1769</name>
</gene>
<keyword evidence="4" id="KW-1185">Reference proteome</keyword>
<feature type="transmembrane region" description="Helical" evidence="2">
    <location>
        <begin position="54"/>
        <end position="72"/>
    </location>
</feature>
<dbReference type="Proteomes" id="UP000228758">
    <property type="component" value="Unassembled WGS sequence"/>
</dbReference>
<evidence type="ECO:0000256" key="1">
    <source>
        <dbReference type="SAM" id="MobiDB-lite"/>
    </source>
</evidence>
<dbReference type="EMBL" id="PGFF01000001">
    <property type="protein sequence ID" value="PJJ72204.1"/>
    <property type="molecule type" value="Genomic_DNA"/>
</dbReference>
<organism evidence="3 4">
    <name type="scientific">Diaminobutyricimonas aerilata</name>
    <dbReference type="NCBI Taxonomy" id="1162967"/>
    <lineage>
        <taxon>Bacteria</taxon>
        <taxon>Bacillati</taxon>
        <taxon>Actinomycetota</taxon>
        <taxon>Actinomycetes</taxon>
        <taxon>Micrococcales</taxon>
        <taxon>Microbacteriaceae</taxon>
        <taxon>Diaminobutyricimonas</taxon>
    </lineage>
</organism>
<feature type="region of interest" description="Disordered" evidence="1">
    <location>
        <begin position="70"/>
        <end position="91"/>
    </location>
</feature>
<keyword evidence="2" id="KW-1133">Transmembrane helix</keyword>
<proteinExistence type="predicted"/>